<gene>
    <name evidence="4" type="ORF">BAUCODRAFT_35087</name>
</gene>
<reference evidence="4 5" key="1">
    <citation type="journal article" date="2012" name="PLoS Pathog.">
        <title>Diverse lifestyles and strategies of plant pathogenesis encoded in the genomes of eighteen Dothideomycetes fungi.</title>
        <authorList>
            <person name="Ohm R.A."/>
            <person name="Feau N."/>
            <person name="Henrissat B."/>
            <person name="Schoch C.L."/>
            <person name="Horwitz B.A."/>
            <person name="Barry K.W."/>
            <person name="Condon B.J."/>
            <person name="Copeland A.C."/>
            <person name="Dhillon B."/>
            <person name="Glaser F."/>
            <person name="Hesse C.N."/>
            <person name="Kosti I."/>
            <person name="LaButti K."/>
            <person name="Lindquist E.A."/>
            <person name="Lucas S."/>
            <person name="Salamov A.A."/>
            <person name="Bradshaw R.E."/>
            <person name="Ciuffetti L."/>
            <person name="Hamelin R.C."/>
            <person name="Kema G.H.J."/>
            <person name="Lawrence C."/>
            <person name="Scott J.A."/>
            <person name="Spatafora J.W."/>
            <person name="Turgeon B.G."/>
            <person name="de Wit P.J.G.M."/>
            <person name="Zhong S."/>
            <person name="Goodwin S.B."/>
            <person name="Grigoriev I.V."/>
        </authorList>
    </citation>
    <scope>NUCLEOTIDE SEQUENCE [LARGE SCALE GENOMIC DNA]</scope>
    <source>
        <strain evidence="4 5">UAMH 10762</strain>
    </source>
</reference>
<dbReference type="HOGENOM" id="CLU_010194_8_1_1"/>
<evidence type="ECO:0000313" key="4">
    <source>
        <dbReference type="EMBL" id="EMC95098.1"/>
    </source>
</evidence>
<dbReference type="InterPro" id="IPR002347">
    <property type="entry name" value="SDR_fam"/>
</dbReference>
<dbReference type="InterPro" id="IPR036291">
    <property type="entry name" value="NAD(P)-bd_dom_sf"/>
</dbReference>
<dbReference type="OrthoDB" id="1933717at2759"/>
<dbReference type="Pfam" id="PF00106">
    <property type="entry name" value="adh_short"/>
    <property type="match status" value="1"/>
</dbReference>
<keyword evidence="5" id="KW-1185">Reference proteome</keyword>
<dbReference type="Proteomes" id="UP000011761">
    <property type="component" value="Unassembled WGS sequence"/>
</dbReference>
<dbReference type="GO" id="GO:0016491">
    <property type="term" value="F:oxidoreductase activity"/>
    <property type="evidence" value="ECO:0007669"/>
    <property type="project" value="UniProtKB-KW"/>
</dbReference>
<dbReference type="SUPFAM" id="SSF51735">
    <property type="entry name" value="NAD(P)-binding Rossmann-fold domains"/>
    <property type="match status" value="1"/>
</dbReference>
<dbReference type="OMA" id="QTCSHTH"/>
<dbReference type="GeneID" id="19112600"/>
<organism evidence="4 5">
    <name type="scientific">Baudoinia panamericana (strain UAMH 10762)</name>
    <name type="common">Angels' share fungus</name>
    <name type="synonym">Baudoinia compniacensis (strain UAMH 10762)</name>
    <dbReference type="NCBI Taxonomy" id="717646"/>
    <lineage>
        <taxon>Eukaryota</taxon>
        <taxon>Fungi</taxon>
        <taxon>Dikarya</taxon>
        <taxon>Ascomycota</taxon>
        <taxon>Pezizomycotina</taxon>
        <taxon>Dothideomycetes</taxon>
        <taxon>Dothideomycetidae</taxon>
        <taxon>Mycosphaerellales</taxon>
        <taxon>Teratosphaeriaceae</taxon>
        <taxon>Baudoinia</taxon>
    </lineage>
</organism>
<sequence>MAASTSETPRSLPTVYESYPYISRERFAGKLNGKVAIVTGTSVGIGRETAKSFASAGAKTACVARREADLNSLVEEIKKAGGHAIAVVADVAEPGAAQRIVGKVEEELGPVDILVNNAAISRIGPVEAEAEDMAKWWRVLEVNVKAPVALSRAVLPGMLKRNSGSIITVTSGVLSMSLPVMSAYSSSKAAITKFHQALGIELQGTGVTTVSVNPGFIATELGKPEDAINRDAMDHPLTKAFMSSISNGSFKHTDIDVPANYMVALAADERCKVLQGMYVSATAPLEAILEEAEKEGKGRIGKEKMYVINMPEL</sequence>
<dbReference type="Gene3D" id="3.40.50.720">
    <property type="entry name" value="NAD(P)-binding Rossmann-like Domain"/>
    <property type="match status" value="1"/>
</dbReference>
<protein>
    <submittedName>
        <fullName evidence="4">Uncharacterized protein</fullName>
    </submittedName>
</protein>
<keyword evidence="2" id="KW-0560">Oxidoreductase</keyword>
<dbReference type="KEGG" id="bcom:BAUCODRAFT_35087"/>
<evidence type="ECO:0000256" key="1">
    <source>
        <dbReference type="ARBA" id="ARBA00006484"/>
    </source>
</evidence>
<accession>M2MU62</accession>
<dbReference type="PANTHER" id="PTHR44196:SF1">
    <property type="entry name" value="DEHYDROGENASE_REDUCTASE SDR FAMILY MEMBER 7B"/>
    <property type="match status" value="1"/>
</dbReference>
<dbReference type="GO" id="GO:0016020">
    <property type="term" value="C:membrane"/>
    <property type="evidence" value="ECO:0007669"/>
    <property type="project" value="TreeGrafter"/>
</dbReference>
<comment type="similarity">
    <text evidence="1 3">Belongs to the short-chain dehydrogenases/reductases (SDR) family.</text>
</comment>
<evidence type="ECO:0000256" key="2">
    <source>
        <dbReference type="ARBA" id="ARBA00023002"/>
    </source>
</evidence>
<dbReference type="eggNOG" id="KOG1205">
    <property type="taxonomic scope" value="Eukaryota"/>
</dbReference>
<dbReference type="AlphaFoldDB" id="M2MU62"/>
<dbReference type="PRINTS" id="PR00080">
    <property type="entry name" value="SDRFAMILY"/>
</dbReference>
<dbReference type="PANTHER" id="PTHR44196">
    <property type="entry name" value="DEHYDROGENASE/REDUCTASE SDR FAMILY MEMBER 7B"/>
    <property type="match status" value="1"/>
</dbReference>
<dbReference type="PRINTS" id="PR00081">
    <property type="entry name" value="GDHRDH"/>
</dbReference>
<dbReference type="CDD" id="cd05233">
    <property type="entry name" value="SDR_c"/>
    <property type="match status" value="1"/>
</dbReference>
<evidence type="ECO:0000313" key="5">
    <source>
        <dbReference type="Proteomes" id="UP000011761"/>
    </source>
</evidence>
<name>M2MU62_BAUPA</name>
<proteinExistence type="inferred from homology"/>
<dbReference type="RefSeq" id="XP_007677405.1">
    <property type="nucleotide sequence ID" value="XM_007679215.1"/>
</dbReference>
<dbReference type="EMBL" id="KB445557">
    <property type="protein sequence ID" value="EMC95098.1"/>
    <property type="molecule type" value="Genomic_DNA"/>
</dbReference>
<evidence type="ECO:0000256" key="3">
    <source>
        <dbReference type="RuleBase" id="RU000363"/>
    </source>
</evidence>